<evidence type="ECO:0000256" key="3">
    <source>
        <dbReference type="ARBA" id="ARBA00023014"/>
    </source>
</evidence>
<evidence type="ECO:0000259" key="4">
    <source>
        <dbReference type="PROSITE" id="PS51379"/>
    </source>
</evidence>
<reference evidence="6" key="1">
    <citation type="submission" date="2017-02" db="EMBL/GenBank/DDBJ databases">
        <authorList>
            <person name="Varghese N."/>
            <person name="Submissions S."/>
        </authorList>
    </citation>
    <scope>NUCLEOTIDE SEQUENCE [LARGE SCALE GENOMIC DNA]</scope>
    <source>
        <strain evidence="6">ATCC BAA-73</strain>
    </source>
</reference>
<evidence type="ECO:0000256" key="1">
    <source>
        <dbReference type="ARBA" id="ARBA00022723"/>
    </source>
</evidence>
<dbReference type="SUPFAM" id="SSF54862">
    <property type="entry name" value="4Fe-4S ferredoxins"/>
    <property type="match status" value="1"/>
</dbReference>
<dbReference type="GO" id="GO:0046872">
    <property type="term" value="F:metal ion binding"/>
    <property type="evidence" value="ECO:0007669"/>
    <property type="project" value="UniProtKB-KW"/>
</dbReference>
<dbReference type="InterPro" id="IPR017900">
    <property type="entry name" value="4Fe4S_Fe_S_CS"/>
</dbReference>
<dbReference type="Gene3D" id="3.30.70.20">
    <property type="match status" value="1"/>
</dbReference>
<sequence>MPVFVNVPGCTCDDLSGCPSIYMCDADALTYDEENDTIVYDEEACWDCQTCVKYCEVNMIYYAETNEELEEIKQILGVT</sequence>
<dbReference type="OrthoDB" id="9804603at2"/>
<keyword evidence="3" id="KW-0411">Iron-sulfur</keyword>
<dbReference type="RefSeq" id="WP_078809085.1">
    <property type="nucleotide sequence ID" value="NZ_FUWM01000005.1"/>
</dbReference>
<accession>A0A1T4K384</accession>
<dbReference type="PROSITE" id="PS51379">
    <property type="entry name" value="4FE4S_FER_2"/>
    <property type="match status" value="1"/>
</dbReference>
<dbReference type="EMBL" id="FUWM01000005">
    <property type="protein sequence ID" value="SJZ36859.1"/>
    <property type="molecule type" value="Genomic_DNA"/>
</dbReference>
<dbReference type="GO" id="GO:0051536">
    <property type="term" value="F:iron-sulfur cluster binding"/>
    <property type="evidence" value="ECO:0007669"/>
    <property type="project" value="UniProtKB-KW"/>
</dbReference>
<protein>
    <submittedName>
        <fullName evidence="5">4Fe-4S binding domain-containing protein</fullName>
    </submittedName>
</protein>
<keyword evidence="6" id="KW-1185">Reference proteome</keyword>
<evidence type="ECO:0000313" key="6">
    <source>
        <dbReference type="Proteomes" id="UP000190625"/>
    </source>
</evidence>
<evidence type="ECO:0000313" key="5">
    <source>
        <dbReference type="EMBL" id="SJZ36859.1"/>
    </source>
</evidence>
<dbReference type="Pfam" id="PF00037">
    <property type="entry name" value="Fer4"/>
    <property type="match status" value="1"/>
</dbReference>
<keyword evidence="1" id="KW-0479">Metal-binding</keyword>
<feature type="domain" description="4Fe-4S ferredoxin-type" evidence="4">
    <location>
        <begin position="36"/>
        <end position="65"/>
    </location>
</feature>
<dbReference type="AlphaFoldDB" id="A0A1T4K384"/>
<proteinExistence type="predicted"/>
<dbReference type="InterPro" id="IPR017896">
    <property type="entry name" value="4Fe4S_Fe-S-bd"/>
</dbReference>
<name>A0A1T4K384_9FIRM</name>
<dbReference type="PROSITE" id="PS00198">
    <property type="entry name" value="4FE4S_FER_1"/>
    <property type="match status" value="1"/>
</dbReference>
<dbReference type="Proteomes" id="UP000190625">
    <property type="component" value="Unassembled WGS sequence"/>
</dbReference>
<evidence type="ECO:0000256" key="2">
    <source>
        <dbReference type="ARBA" id="ARBA00023004"/>
    </source>
</evidence>
<keyword evidence="2" id="KW-0408">Iron</keyword>
<gene>
    <name evidence="5" type="ORF">SAMN02745118_00579</name>
</gene>
<organism evidence="5 6">
    <name type="scientific">Selenihalanaerobacter shriftii</name>
    <dbReference type="NCBI Taxonomy" id="142842"/>
    <lineage>
        <taxon>Bacteria</taxon>
        <taxon>Bacillati</taxon>
        <taxon>Bacillota</taxon>
        <taxon>Clostridia</taxon>
        <taxon>Halanaerobiales</taxon>
        <taxon>Halobacteroidaceae</taxon>
        <taxon>Selenihalanaerobacter</taxon>
    </lineage>
</organism>